<reference evidence="3" key="1">
    <citation type="journal article" date="2019" name="Int. J. Syst. Evol. Microbiol.">
        <title>The Global Catalogue of Microorganisms (GCM) 10K type strain sequencing project: providing services to taxonomists for standard genome sequencing and annotation.</title>
        <authorList>
            <consortium name="The Broad Institute Genomics Platform"/>
            <consortium name="The Broad Institute Genome Sequencing Center for Infectious Disease"/>
            <person name="Wu L."/>
            <person name="Ma J."/>
        </authorList>
    </citation>
    <scope>NUCLEOTIDE SEQUENCE [LARGE SCALE GENOMIC DNA]</scope>
    <source>
        <strain evidence="3">KCTC 15012</strain>
    </source>
</reference>
<protein>
    <submittedName>
        <fullName evidence="2">Uncharacterized protein</fullName>
    </submittedName>
</protein>
<evidence type="ECO:0000256" key="1">
    <source>
        <dbReference type="SAM" id="MobiDB-lite"/>
    </source>
</evidence>
<dbReference type="Proteomes" id="UP001597296">
    <property type="component" value="Unassembled WGS sequence"/>
</dbReference>
<comment type="caution">
    <text evidence="2">The sequence shown here is derived from an EMBL/GenBank/DDBJ whole genome shotgun (WGS) entry which is preliminary data.</text>
</comment>
<evidence type="ECO:0000313" key="2">
    <source>
        <dbReference type="EMBL" id="MFD2232770.1"/>
    </source>
</evidence>
<feature type="region of interest" description="Disordered" evidence="1">
    <location>
        <begin position="26"/>
        <end position="60"/>
    </location>
</feature>
<dbReference type="RefSeq" id="WP_377314387.1">
    <property type="nucleotide sequence ID" value="NZ_JBHUIY010000004.1"/>
</dbReference>
<gene>
    <name evidence="2" type="ORF">ACFSNB_03020</name>
</gene>
<name>A0ABW5C6M3_9PROT</name>
<sequence length="60" mass="6325">MPQYRLTADAFVGGHRRRKGEVIEWSGPVGTAMQPIDPPEPVPPSAKAGGKGKATPDQDA</sequence>
<organism evidence="2 3">
    <name type="scientific">Phaeospirillum tilakii</name>
    <dbReference type="NCBI Taxonomy" id="741673"/>
    <lineage>
        <taxon>Bacteria</taxon>
        <taxon>Pseudomonadati</taxon>
        <taxon>Pseudomonadota</taxon>
        <taxon>Alphaproteobacteria</taxon>
        <taxon>Rhodospirillales</taxon>
        <taxon>Rhodospirillaceae</taxon>
        <taxon>Phaeospirillum</taxon>
    </lineage>
</organism>
<accession>A0ABW5C6M3</accession>
<proteinExistence type="predicted"/>
<dbReference type="EMBL" id="JBHUIY010000004">
    <property type="protein sequence ID" value="MFD2232770.1"/>
    <property type="molecule type" value="Genomic_DNA"/>
</dbReference>
<keyword evidence="3" id="KW-1185">Reference proteome</keyword>
<evidence type="ECO:0000313" key="3">
    <source>
        <dbReference type="Proteomes" id="UP001597296"/>
    </source>
</evidence>